<dbReference type="RefSeq" id="WP_184135396.1">
    <property type="nucleotide sequence ID" value="NZ_JACHKT010000023.1"/>
</dbReference>
<dbReference type="CDD" id="cd08977">
    <property type="entry name" value="SusD"/>
    <property type="match status" value="1"/>
</dbReference>
<dbReference type="PROSITE" id="PS51257">
    <property type="entry name" value="PROKAR_LIPOPROTEIN"/>
    <property type="match status" value="1"/>
</dbReference>
<proteinExistence type="inferred from homology"/>
<feature type="domain" description="SusD-like N-terminal" evidence="7">
    <location>
        <begin position="94"/>
        <end position="229"/>
    </location>
</feature>
<reference evidence="8 9" key="1">
    <citation type="submission" date="2020-08" db="EMBL/GenBank/DDBJ databases">
        <title>Functional genomics of gut bacteria from endangered species of beetles.</title>
        <authorList>
            <person name="Carlos-Shanley C."/>
        </authorList>
    </citation>
    <scope>NUCLEOTIDE SEQUENCE [LARGE SCALE GENOMIC DNA]</scope>
    <source>
        <strain evidence="8 9">S00070</strain>
    </source>
</reference>
<feature type="domain" description="RagB/SusD" evidence="6">
    <location>
        <begin position="314"/>
        <end position="458"/>
    </location>
</feature>
<protein>
    <recommendedName>
        <fullName evidence="10">RagB/SusD domain-containing protein</fullName>
    </recommendedName>
</protein>
<sequence length="458" mass="50646">MINIHKKFKGVFWATAITSLSLFSSCESFVELGAPPTQVVSEDVFKADATASSAILGLYSGTNMSQFVQGSTFFPGMSADDIQYNAANTSYDEFENNALSTNNSLVENTIWAYSYQQIKNANNAISGLNKSQTLTPTVKEQLLGEAKFVRALSYFYLVNLFGDVPMSLTPDSDYEAKASLPRTPATAIWAQIITDLKEAQTHLPVTYVGTFKGRVNKHAATTLLARAYLYNKDWTNAESQASQVITAQAYTLPAPADAFINTSNEIIWQVANTTGVSIFGGNYLAATGVIPAFSLYDTLYKSFEDVDLRKTNWTGIIKIGTNNYYSINKYKVRTGTGNEYSVALRFAELYLIRSEAAAQQGKLTEAKADADIIRKRAGLPALSSSLTKEQLLIAIEKERKVEFFGEWGHRWLDLKRTNRADAVLGGLKLKTWKSTAVLYPIPENQRLANRNLTQNLGY</sequence>
<evidence type="ECO:0000256" key="4">
    <source>
        <dbReference type="ARBA" id="ARBA00023136"/>
    </source>
</evidence>
<dbReference type="SUPFAM" id="SSF48452">
    <property type="entry name" value="TPR-like"/>
    <property type="match status" value="1"/>
</dbReference>
<evidence type="ECO:0000313" key="8">
    <source>
        <dbReference type="EMBL" id="MBB6004423.1"/>
    </source>
</evidence>
<dbReference type="EMBL" id="JACHKT010000023">
    <property type="protein sequence ID" value="MBB6004423.1"/>
    <property type="molecule type" value="Genomic_DNA"/>
</dbReference>
<keyword evidence="9" id="KW-1185">Reference proteome</keyword>
<dbReference type="Pfam" id="PF14322">
    <property type="entry name" value="SusD-like_3"/>
    <property type="match status" value="1"/>
</dbReference>
<evidence type="ECO:0000256" key="5">
    <source>
        <dbReference type="ARBA" id="ARBA00023237"/>
    </source>
</evidence>
<dbReference type="Gene3D" id="1.25.40.390">
    <property type="match status" value="1"/>
</dbReference>
<keyword evidence="4" id="KW-0472">Membrane</keyword>
<evidence type="ECO:0000259" key="7">
    <source>
        <dbReference type="Pfam" id="PF14322"/>
    </source>
</evidence>
<dbReference type="InterPro" id="IPR012944">
    <property type="entry name" value="SusD_RagB_dom"/>
</dbReference>
<dbReference type="AlphaFoldDB" id="A0A841ETP3"/>
<accession>A0A841ETP3</accession>
<keyword evidence="3" id="KW-0732">Signal</keyword>
<organism evidence="8 9">
    <name type="scientific">Arcicella rosea</name>
    <dbReference type="NCBI Taxonomy" id="502909"/>
    <lineage>
        <taxon>Bacteria</taxon>
        <taxon>Pseudomonadati</taxon>
        <taxon>Bacteroidota</taxon>
        <taxon>Cytophagia</taxon>
        <taxon>Cytophagales</taxon>
        <taxon>Flectobacillaceae</taxon>
        <taxon>Arcicella</taxon>
    </lineage>
</organism>
<comment type="subcellular location">
    <subcellularLocation>
        <location evidence="1">Cell outer membrane</location>
    </subcellularLocation>
</comment>
<comment type="similarity">
    <text evidence="2">Belongs to the SusD family.</text>
</comment>
<evidence type="ECO:0000313" key="9">
    <source>
        <dbReference type="Proteomes" id="UP000524404"/>
    </source>
</evidence>
<evidence type="ECO:0000256" key="3">
    <source>
        <dbReference type="ARBA" id="ARBA00022729"/>
    </source>
</evidence>
<dbReference type="Pfam" id="PF07980">
    <property type="entry name" value="SusD_RagB"/>
    <property type="match status" value="1"/>
</dbReference>
<dbReference type="GO" id="GO:0009279">
    <property type="term" value="C:cell outer membrane"/>
    <property type="evidence" value="ECO:0007669"/>
    <property type="project" value="UniProtKB-SubCell"/>
</dbReference>
<dbReference type="InterPro" id="IPR011990">
    <property type="entry name" value="TPR-like_helical_dom_sf"/>
</dbReference>
<evidence type="ECO:0000256" key="2">
    <source>
        <dbReference type="ARBA" id="ARBA00006275"/>
    </source>
</evidence>
<comment type="caution">
    <text evidence="8">The sequence shown here is derived from an EMBL/GenBank/DDBJ whole genome shotgun (WGS) entry which is preliminary data.</text>
</comment>
<dbReference type="Proteomes" id="UP000524404">
    <property type="component" value="Unassembled WGS sequence"/>
</dbReference>
<gene>
    <name evidence="8" type="ORF">HNP25_003086</name>
</gene>
<evidence type="ECO:0000256" key="1">
    <source>
        <dbReference type="ARBA" id="ARBA00004442"/>
    </source>
</evidence>
<evidence type="ECO:0008006" key="10">
    <source>
        <dbReference type="Google" id="ProtNLM"/>
    </source>
</evidence>
<dbReference type="InterPro" id="IPR033985">
    <property type="entry name" value="SusD-like_N"/>
</dbReference>
<keyword evidence="5" id="KW-0998">Cell outer membrane</keyword>
<name>A0A841ETP3_9BACT</name>
<evidence type="ECO:0000259" key="6">
    <source>
        <dbReference type="Pfam" id="PF07980"/>
    </source>
</evidence>